<feature type="transmembrane region" description="Helical" evidence="6">
    <location>
        <begin position="235"/>
        <end position="261"/>
    </location>
</feature>
<comment type="subcellular location">
    <subcellularLocation>
        <location evidence="1">Membrane</location>
        <topology evidence="1">Multi-pass membrane protein</topology>
    </subcellularLocation>
</comment>
<proteinExistence type="predicted"/>
<organism evidence="8 9">
    <name type="scientific">Ottowia thiooxydans</name>
    <dbReference type="NCBI Taxonomy" id="219182"/>
    <lineage>
        <taxon>Bacteria</taxon>
        <taxon>Pseudomonadati</taxon>
        <taxon>Pseudomonadota</taxon>
        <taxon>Betaproteobacteria</taxon>
        <taxon>Burkholderiales</taxon>
        <taxon>Comamonadaceae</taxon>
        <taxon>Ottowia</taxon>
    </lineage>
</organism>
<evidence type="ECO:0000256" key="5">
    <source>
        <dbReference type="SAM" id="MobiDB-lite"/>
    </source>
</evidence>
<keyword evidence="9" id="KW-1185">Reference proteome</keyword>
<feature type="transmembrane region" description="Helical" evidence="6">
    <location>
        <begin position="282"/>
        <end position="302"/>
    </location>
</feature>
<feature type="transmembrane region" description="Helical" evidence="6">
    <location>
        <begin position="308"/>
        <end position="330"/>
    </location>
</feature>
<dbReference type="PANTHER" id="PTHR43021">
    <property type="entry name" value="NA(+)/H(+) ANTIPORTER-RELATED"/>
    <property type="match status" value="1"/>
</dbReference>
<feature type="region of interest" description="Disordered" evidence="5">
    <location>
        <begin position="403"/>
        <end position="422"/>
    </location>
</feature>
<evidence type="ECO:0000256" key="1">
    <source>
        <dbReference type="ARBA" id="ARBA00004141"/>
    </source>
</evidence>
<evidence type="ECO:0000259" key="7">
    <source>
        <dbReference type="Pfam" id="PF00999"/>
    </source>
</evidence>
<dbReference type="Pfam" id="PF00999">
    <property type="entry name" value="Na_H_Exchanger"/>
    <property type="match status" value="1"/>
</dbReference>
<gene>
    <name evidence="8" type="ORF">ABIE13_001998</name>
</gene>
<protein>
    <submittedName>
        <fullName evidence="8">Kef-type K+ transport system membrane component KefB</fullName>
    </submittedName>
</protein>
<sequence>MLDKEPSTWAHWMSGSQALPALEWALLLAVAALVGHLAQRYARIPKIVGYAAVGAITGMAGFTGAAWPLQGIGLFLLELGIAVVLFEAGARLPLRWFRHNPMVLVQSAAESLLTFVAAFAALRALGLDFPVVRALAVIAVAASPAVLMRVVSDLRASGPVTDRAIALTTLNTLYALTIGTAMLRSIDRADAVPLVASMVASASVLGVSLLLGGLLAGLLTAALRYMNPTSEDTTIVMLALIGACAALAAPFGGSAPLVALLGGILLKQIHPRPWVWPRQLGTAASMLTILMFVLVSSMAAQADWNLGIAWAVVVLIVVRALAKMISLVATGIGTGISLKKSLWVSGALLPMSSVALLLTSQFVVASHTIGSQVANIALPVILVTELLGAVLVTTVLYRTGEAGKPRPDADLPSGERSGGNAS</sequence>
<feature type="domain" description="Cation/H+ exchanger transmembrane" evidence="7">
    <location>
        <begin position="30"/>
        <end position="395"/>
    </location>
</feature>
<evidence type="ECO:0000256" key="6">
    <source>
        <dbReference type="SAM" id="Phobius"/>
    </source>
</evidence>
<comment type="caution">
    <text evidence="8">The sequence shown here is derived from an EMBL/GenBank/DDBJ whole genome shotgun (WGS) entry which is preliminary data.</text>
</comment>
<keyword evidence="3 6" id="KW-1133">Transmembrane helix</keyword>
<feature type="transmembrane region" description="Helical" evidence="6">
    <location>
        <begin position="72"/>
        <end position="90"/>
    </location>
</feature>
<dbReference type="PANTHER" id="PTHR43021:SF2">
    <property type="entry name" value="CATION_H+ EXCHANGER DOMAIN-CONTAINING PROTEIN"/>
    <property type="match status" value="1"/>
</dbReference>
<feature type="transmembrane region" description="Helical" evidence="6">
    <location>
        <begin position="342"/>
        <end position="364"/>
    </location>
</feature>
<feature type="transmembrane region" description="Helical" evidence="6">
    <location>
        <begin position="47"/>
        <end position="66"/>
    </location>
</feature>
<feature type="transmembrane region" description="Helical" evidence="6">
    <location>
        <begin position="376"/>
        <end position="397"/>
    </location>
</feature>
<feature type="transmembrane region" description="Helical" evidence="6">
    <location>
        <begin position="102"/>
        <end position="125"/>
    </location>
</feature>
<keyword evidence="4 6" id="KW-0472">Membrane</keyword>
<dbReference type="InterPro" id="IPR006153">
    <property type="entry name" value="Cation/H_exchanger_TM"/>
</dbReference>
<accession>A0ABV2Q796</accession>
<reference evidence="8 9" key="1">
    <citation type="submission" date="2024-06" db="EMBL/GenBank/DDBJ databases">
        <title>Sorghum-associated microbial communities from plants grown in Nebraska, USA.</title>
        <authorList>
            <person name="Schachtman D."/>
        </authorList>
    </citation>
    <scope>NUCLEOTIDE SEQUENCE [LARGE SCALE GENOMIC DNA]</scope>
    <source>
        <strain evidence="8 9">2709</strain>
    </source>
</reference>
<feature type="transmembrane region" description="Helical" evidence="6">
    <location>
        <begin position="131"/>
        <end position="151"/>
    </location>
</feature>
<dbReference type="Gene3D" id="1.20.1530.20">
    <property type="match status" value="1"/>
</dbReference>
<dbReference type="InterPro" id="IPR038770">
    <property type="entry name" value="Na+/solute_symporter_sf"/>
</dbReference>
<dbReference type="EMBL" id="JBEPSH010000004">
    <property type="protein sequence ID" value="MET4576887.1"/>
    <property type="molecule type" value="Genomic_DNA"/>
</dbReference>
<evidence type="ECO:0000256" key="4">
    <source>
        <dbReference type="ARBA" id="ARBA00023136"/>
    </source>
</evidence>
<dbReference type="Proteomes" id="UP001549320">
    <property type="component" value="Unassembled WGS sequence"/>
</dbReference>
<feature type="transmembrane region" description="Helical" evidence="6">
    <location>
        <begin position="192"/>
        <end position="223"/>
    </location>
</feature>
<feature type="transmembrane region" description="Helical" evidence="6">
    <location>
        <begin position="12"/>
        <end position="35"/>
    </location>
</feature>
<evidence type="ECO:0000313" key="8">
    <source>
        <dbReference type="EMBL" id="MET4576887.1"/>
    </source>
</evidence>
<name>A0ABV2Q796_9BURK</name>
<evidence type="ECO:0000256" key="2">
    <source>
        <dbReference type="ARBA" id="ARBA00022692"/>
    </source>
</evidence>
<evidence type="ECO:0000313" key="9">
    <source>
        <dbReference type="Proteomes" id="UP001549320"/>
    </source>
</evidence>
<evidence type="ECO:0000256" key="3">
    <source>
        <dbReference type="ARBA" id="ARBA00022989"/>
    </source>
</evidence>
<keyword evidence="2 6" id="KW-0812">Transmembrane</keyword>